<proteinExistence type="predicted"/>
<gene>
    <name evidence="1" type="ORF">HanXRQr2_Chr14g0640651</name>
</gene>
<protein>
    <submittedName>
        <fullName evidence="1">Uncharacterized protein</fullName>
    </submittedName>
</protein>
<reference evidence="1" key="2">
    <citation type="submission" date="2020-06" db="EMBL/GenBank/DDBJ databases">
        <title>Helianthus annuus Genome sequencing and assembly Release 2.</title>
        <authorList>
            <person name="Gouzy J."/>
            <person name="Langlade N."/>
            <person name="Munos S."/>
        </authorList>
    </citation>
    <scope>NUCLEOTIDE SEQUENCE</scope>
    <source>
        <tissue evidence="1">Leaves</tissue>
    </source>
</reference>
<reference evidence="1" key="1">
    <citation type="journal article" date="2017" name="Nature">
        <title>The sunflower genome provides insights into oil metabolism, flowering and Asterid evolution.</title>
        <authorList>
            <person name="Badouin H."/>
            <person name="Gouzy J."/>
            <person name="Grassa C.J."/>
            <person name="Murat F."/>
            <person name="Staton S.E."/>
            <person name="Cottret L."/>
            <person name="Lelandais-Briere C."/>
            <person name="Owens G.L."/>
            <person name="Carrere S."/>
            <person name="Mayjonade B."/>
            <person name="Legrand L."/>
            <person name="Gill N."/>
            <person name="Kane N.C."/>
            <person name="Bowers J.E."/>
            <person name="Hubner S."/>
            <person name="Bellec A."/>
            <person name="Berard A."/>
            <person name="Berges H."/>
            <person name="Blanchet N."/>
            <person name="Boniface M.C."/>
            <person name="Brunel D."/>
            <person name="Catrice O."/>
            <person name="Chaidir N."/>
            <person name="Claudel C."/>
            <person name="Donnadieu C."/>
            <person name="Faraut T."/>
            <person name="Fievet G."/>
            <person name="Helmstetter N."/>
            <person name="King M."/>
            <person name="Knapp S.J."/>
            <person name="Lai Z."/>
            <person name="Le Paslier M.C."/>
            <person name="Lippi Y."/>
            <person name="Lorenzon L."/>
            <person name="Mandel J.R."/>
            <person name="Marage G."/>
            <person name="Marchand G."/>
            <person name="Marquand E."/>
            <person name="Bret-Mestries E."/>
            <person name="Morien E."/>
            <person name="Nambeesan S."/>
            <person name="Nguyen T."/>
            <person name="Pegot-Espagnet P."/>
            <person name="Pouilly N."/>
            <person name="Raftis F."/>
            <person name="Sallet E."/>
            <person name="Schiex T."/>
            <person name="Thomas J."/>
            <person name="Vandecasteele C."/>
            <person name="Vares D."/>
            <person name="Vear F."/>
            <person name="Vautrin S."/>
            <person name="Crespi M."/>
            <person name="Mangin B."/>
            <person name="Burke J.M."/>
            <person name="Salse J."/>
            <person name="Munos S."/>
            <person name="Vincourt P."/>
            <person name="Rieseberg L.H."/>
            <person name="Langlade N.B."/>
        </authorList>
    </citation>
    <scope>NUCLEOTIDE SEQUENCE</scope>
    <source>
        <tissue evidence="1">Leaves</tissue>
    </source>
</reference>
<organism evidence="1 2">
    <name type="scientific">Helianthus annuus</name>
    <name type="common">Common sunflower</name>
    <dbReference type="NCBI Taxonomy" id="4232"/>
    <lineage>
        <taxon>Eukaryota</taxon>
        <taxon>Viridiplantae</taxon>
        <taxon>Streptophyta</taxon>
        <taxon>Embryophyta</taxon>
        <taxon>Tracheophyta</taxon>
        <taxon>Spermatophyta</taxon>
        <taxon>Magnoliopsida</taxon>
        <taxon>eudicotyledons</taxon>
        <taxon>Gunneridae</taxon>
        <taxon>Pentapetalae</taxon>
        <taxon>asterids</taxon>
        <taxon>campanulids</taxon>
        <taxon>Asterales</taxon>
        <taxon>Asteraceae</taxon>
        <taxon>Asteroideae</taxon>
        <taxon>Heliantheae alliance</taxon>
        <taxon>Heliantheae</taxon>
        <taxon>Helianthus</taxon>
    </lineage>
</organism>
<dbReference type="Gramene" id="mRNA:HanXRQr2_Chr14g0640651">
    <property type="protein sequence ID" value="CDS:HanXRQr2_Chr14g0640651.1"/>
    <property type="gene ID" value="HanXRQr2_Chr14g0640651"/>
</dbReference>
<dbReference type="AlphaFoldDB" id="A0A9K3H877"/>
<dbReference type="EMBL" id="MNCJ02000329">
    <property type="protein sequence ID" value="KAF5768789.1"/>
    <property type="molecule type" value="Genomic_DNA"/>
</dbReference>
<evidence type="ECO:0000313" key="2">
    <source>
        <dbReference type="Proteomes" id="UP000215914"/>
    </source>
</evidence>
<name>A0A9K3H877_HELAN</name>
<sequence length="53" mass="6047">MTLIKKTISFLLLIQNSCNSSFRGGLTMYFSFFNGRPNQFQAFSGHLLDQGRL</sequence>
<dbReference type="Proteomes" id="UP000215914">
    <property type="component" value="Unassembled WGS sequence"/>
</dbReference>
<keyword evidence="2" id="KW-1185">Reference proteome</keyword>
<comment type="caution">
    <text evidence="1">The sequence shown here is derived from an EMBL/GenBank/DDBJ whole genome shotgun (WGS) entry which is preliminary data.</text>
</comment>
<accession>A0A9K3H877</accession>
<evidence type="ECO:0000313" key="1">
    <source>
        <dbReference type="EMBL" id="KAF5768789.1"/>
    </source>
</evidence>